<protein>
    <recommendedName>
        <fullName evidence="1">ISXO2-like transposase domain-containing protein</fullName>
    </recommendedName>
</protein>
<sequence length="130" mass="15012">MIDISSNPHKISLHLVEDRSAATLLPIINNVCSKDTIIHSDSWKSYNGISRNFRFSHKTVNHTNNFVDPETGVHTQNIECLWNSCNYFIKQQKGIVGEKLEQFLCERMWKQNVAKSICFEAALNLLKEIY</sequence>
<organism evidence="2 3">
    <name type="scientific">Ecytonucleospora hepatopenaei</name>
    <dbReference type="NCBI Taxonomy" id="646526"/>
    <lineage>
        <taxon>Eukaryota</taxon>
        <taxon>Fungi</taxon>
        <taxon>Fungi incertae sedis</taxon>
        <taxon>Microsporidia</taxon>
        <taxon>Enterocytozoonidae</taxon>
        <taxon>Ecytonucleospora</taxon>
    </lineage>
</organism>
<dbReference type="InterPro" id="IPR053164">
    <property type="entry name" value="IS1016-like_transposase"/>
</dbReference>
<dbReference type="PANTHER" id="PTHR47163:SF2">
    <property type="entry name" value="SI:DKEY-17M8.2"/>
    <property type="match status" value="1"/>
</dbReference>
<dbReference type="AlphaFoldDB" id="A0A1W0E7I1"/>
<comment type="caution">
    <text evidence="2">The sequence shown here is derived from an EMBL/GenBank/DDBJ whole genome shotgun (WGS) entry which is preliminary data.</text>
</comment>
<evidence type="ECO:0000259" key="1">
    <source>
        <dbReference type="SMART" id="SM01126"/>
    </source>
</evidence>
<dbReference type="VEuPathDB" id="MicrosporidiaDB:EHP00_1884"/>
<dbReference type="OrthoDB" id="2192452at2759"/>
<gene>
    <name evidence="2" type="ORF">EHP00_1884</name>
</gene>
<dbReference type="Pfam" id="PF12762">
    <property type="entry name" value="DDE_Tnp_IS1595"/>
    <property type="match status" value="1"/>
</dbReference>
<evidence type="ECO:0000313" key="3">
    <source>
        <dbReference type="Proteomes" id="UP000192758"/>
    </source>
</evidence>
<feature type="domain" description="ISXO2-like transposase" evidence="1">
    <location>
        <begin position="1"/>
        <end position="112"/>
    </location>
</feature>
<dbReference type="SMART" id="SM01126">
    <property type="entry name" value="DDE_Tnp_IS1595"/>
    <property type="match status" value="1"/>
</dbReference>
<reference evidence="2 3" key="1">
    <citation type="journal article" date="2017" name="Environ. Microbiol.">
        <title>Decay of the glycolytic pathway and adaptation to intranuclear parasitism within Enterocytozoonidae microsporidia.</title>
        <authorList>
            <person name="Wiredu Boakye D."/>
            <person name="Jaroenlak P."/>
            <person name="Prachumwat A."/>
            <person name="Williams T.A."/>
            <person name="Bateman K.S."/>
            <person name="Itsathitphaisarn O."/>
            <person name="Sritunyalucksana K."/>
            <person name="Paszkiewicz K.H."/>
            <person name="Moore K.A."/>
            <person name="Stentiford G.D."/>
            <person name="Williams B.A."/>
        </authorList>
    </citation>
    <scope>NUCLEOTIDE SEQUENCE [LARGE SCALE GENOMIC DNA]</scope>
    <source>
        <strain evidence="2 3">TH1</strain>
    </source>
</reference>
<proteinExistence type="predicted"/>
<evidence type="ECO:0000313" key="2">
    <source>
        <dbReference type="EMBL" id="OQS55224.1"/>
    </source>
</evidence>
<dbReference type="EMBL" id="MNPJ01000013">
    <property type="protein sequence ID" value="OQS55224.1"/>
    <property type="molecule type" value="Genomic_DNA"/>
</dbReference>
<dbReference type="InterPro" id="IPR024445">
    <property type="entry name" value="Tnp_ISXO2-like"/>
</dbReference>
<accession>A0A1W0E7I1</accession>
<name>A0A1W0E7I1_9MICR</name>
<dbReference type="Proteomes" id="UP000192758">
    <property type="component" value="Unassembled WGS sequence"/>
</dbReference>
<keyword evidence="3" id="KW-1185">Reference proteome</keyword>
<dbReference type="PANTHER" id="PTHR47163">
    <property type="entry name" value="DDE_TNP_IS1595 DOMAIN-CONTAINING PROTEIN"/>
    <property type="match status" value="1"/>
</dbReference>